<sequence>MKLYYTPGACSLSPHIILRETGLDFSMVKVDLINKKTESGADFRAINPKGKVPTILLDNGQILTEATAILKYIADQKPDSNLLAPTGTMEHYHQIEWLSFISSELHQNFAPLFPIMAAPQAAIDIAIKKLKLHFAYIDSILAKQPYIAGDHFTVVDSYLFVIILWARTTKLDISELVYVNAYRDKIKQRPHVHDALIAEGLI</sequence>
<dbReference type="PANTHER" id="PTHR44051">
    <property type="entry name" value="GLUTATHIONE S-TRANSFERASE-RELATED"/>
    <property type="match status" value="1"/>
</dbReference>
<dbReference type="InterPro" id="IPR040079">
    <property type="entry name" value="Glutathione_S-Trfase"/>
</dbReference>
<dbReference type="Gene3D" id="3.40.30.10">
    <property type="entry name" value="Glutaredoxin"/>
    <property type="match status" value="1"/>
</dbReference>
<name>A0ABU4SBQ7_9GAMM</name>
<dbReference type="EMBL" id="VCDN01000046">
    <property type="protein sequence ID" value="MDX7988212.1"/>
    <property type="molecule type" value="Genomic_DNA"/>
</dbReference>
<dbReference type="InterPro" id="IPR004045">
    <property type="entry name" value="Glutathione_S-Trfase_N"/>
</dbReference>
<evidence type="ECO:0000313" key="4">
    <source>
        <dbReference type="Proteomes" id="UP001271890"/>
    </source>
</evidence>
<comment type="caution">
    <text evidence="3">The sequence shown here is derived from an EMBL/GenBank/DDBJ whole genome shotgun (WGS) entry which is preliminary data.</text>
</comment>
<accession>A0ABU4SBQ7</accession>
<protein>
    <submittedName>
        <fullName evidence="3">Glutathione transferase GstA</fullName>
        <ecNumber evidence="3">2.5.1.18</ecNumber>
    </submittedName>
</protein>
<dbReference type="NCBIfam" id="NF007831">
    <property type="entry name" value="PRK10542.1"/>
    <property type="match status" value="1"/>
</dbReference>
<dbReference type="CDD" id="cd03057">
    <property type="entry name" value="GST_N_Beta"/>
    <property type="match status" value="1"/>
</dbReference>
<dbReference type="Gene3D" id="1.20.1050.10">
    <property type="match status" value="1"/>
</dbReference>
<dbReference type="Pfam" id="PF00043">
    <property type="entry name" value="GST_C"/>
    <property type="match status" value="1"/>
</dbReference>
<dbReference type="SUPFAM" id="SSF47616">
    <property type="entry name" value="GST C-terminal domain-like"/>
    <property type="match status" value="1"/>
</dbReference>
<evidence type="ECO:0000259" key="2">
    <source>
        <dbReference type="PROSITE" id="PS50405"/>
    </source>
</evidence>
<evidence type="ECO:0000313" key="3">
    <source>
        <dbReference type="EMBL" id="MDX7988212.1"/>
    </source>
</evidence>
<keyword evidence="3" id="KW-0808">Transferase</keyword>
<organism evidence="3 4">
    <name type="scientific">Xenorhabdus santafensis</name>
    <dbReference type="NCBI Taxonomy" id="2582833"/>
    <lineage>
        <taxon>Bacteria</taxon>
        <taxon>Pseudomonadati</taxon>
        <taxon>Pseudomonadota</taxon>
        <taxon>Gammaproteobacteria</taxon>
        <taxon>Enterobacterales</taxon>
        <taxon>Morganellaceae</taxon>
        <taxon>Xenorhabdus</taxon>
    </lineage>
</organism>
<dbReference type="InterPro" id="IPR036249">
    <property type="entry name" value="Thioredoxin-like_sf"/>
</dbReference>
<proteinExistence type="predicted"/>
<gene>
    <name evidence="3" type="primary">gstA</name>
    <name evidence="3" type="ORF">FE392_12870</name>
</gene>
<dbReference type="Proteomes" id="UP001271890">
    <property type="component" value="Unassembled WGS sequence"/>
</dbReference>
<feature type="domain" description="GST C-terminal" evidence="2">
    <location>
        <begin position="87"/>
        <end position="202"/>
    </location>
</feature>
<dbReference type="SFLD" id="SFLDG01150">
    <property type="entry name" value="Main.1:_Beta-like"/>
    <property type="match status" value="1"/>
</dbReference>
<dbReference type="Pfam" id="PF13409">
    <property type="entry name" value="GST_N_2"/>
    <property type="match status" value="1"/>
</dbReference>
<dbReference type="GO" id="GO:0004364">
    <property type="term" value="F:glutathione transferase activity"/>
    <property type="evidence" value="ECO:0007669"/>
    <property type="project" value="UniProtKB-EC"/>
</dbReference>
<dbReference type="InterPro" id="IPR010987">
    <property type="entry name" value="Glutathione-S-Trfase_C-like"/>
</dbReference>
<dbReference type="PANTHER" id="PTHR44051:SF8">
    <property type="entry name" value="GLUTATHIONE S-TRANSFERASE GSTA"/>
    <property type="match status" value="1"/>
</dbReference>
<keyword evidence="4" id="KW-1185">Reference proteome</keyword>
<feature type="domain" description="GST N-terminal" evidence="1">
    <location>
        <begin position="1"/>
        <end position="81"/>
    </location>
</feature>
<dbReference type="PROSITE" id="PS50405">
    <property type="entry name" value="GST_CTER"/>
    <property type="match status" value="1"/>
</dbReference>
<dbReference type="SUPFAM" id="SSF52833">
    <property type="entry name" value="Thioredoxin-like"/>
    <property type="match status" value="1"/>
</dbReference>
<dbReference type="EC" id="2.5.1.18" evidence="3"/>
<evidence type="ECO:0000259" key="1">
    <source>
        <dbReference type="PROSITE" id="PS50404"/>
    </source>
</evidence>
<dbReference type="PROSITE" id="PS50404">
    <property type="entry name" value="GST_NTER"/>
    <property type="match status" value="1"/>
</dbReference>
<dbReference type="CDD" id="cd03188">
    <property type="entry name" value="GST_C_Beta"/>
    <property type="match status" value="1"/>
</dbReference>
<dbReference type="InterPro" id="IPR004046">
    <property type="entry name" value="GST_C"/>
</dbReference>
<dbReference type="InterPro" id="IPR036282">
    <property type="entry name" value="Glutathione-S-Trfase_C_sf"/>
</dbReference>
<dbReference type="RefSeq" id="WP_319930633.1">
    <property type="nucleotide sequence ID" value="NZ_VCDN01000046.1"/>
</dbReference>
<dbReference type="SFLD" id="SFLDS00019">
    <property type="entry name" value="Glutathione_Transferase_(cytos"/>
    <property type="match status" value="1"/>
</dbReference>
<dbReference type="SFLD" id="SFLDG00358">
    <property type="entry name" value="Main_(cytGST)"/>
    <property type="match status" value="1"/>
</dbReference>
<reference evidence="4" key="1">
    <citation type="journal article" date="2024" name="Toxins">
        <title>Genome Sequence Analysis of Native Xenorhabdus Strains Isolated from Entomopathogenic Nematodes in Argentina.</title>
        <authorList>
            <person name="Palma L."/>
            <person name="Frizzo L."/>
            <person name="Kaiser S."/>
            <person name="Berry C."/>
            <person name="Caballero P."/>
            <person name="Bode H.B."/>
            <person name="Del Valle E.E."/>
        </authorList>
    </citation>
    <scope>NUCLEOTIDE SEQUENCE [LARGE SCALE GENOMIC DNA]</scope>
    <source>
        <strain evidence="4">12</strain>
    </source>
</reference>